<dbReference type="EMBL" id="MN937349">
    <property type="protein sequence ID" value="QIQ60806.1"/>
    <property type="molecule type" value="Genomic_DNA"/>
</dbReference>
<dbReference type="KEGG" id="vg:77953645"/>
<keyword evidence="3" id="KW-1185">Reference proteome</keyword>
<protein>
    <recommendedName>
        <fullName evidence="1">DNA-binding phage zinc finger domain-containing protein</fullName>
    </recommendedName>
</protein>
<accession>A0A7D2LQZ8</accession>
<sequence length="40" mass="4463">MKPNDVTCPVCKAKAGNWCVKANGLRLGHTHKTRVKESRK</sequence>
<dbReference type="InterPro" id="IPR056911">
    <property type="entry name" value="Phage_Znf_bind_put"/>
</dbReference>
<proteinExistence type="predicted"/>
<organism evidence="2 3">
    <name type="scientific">Stenotrophomonas phage vB_SmaS_BUCT548</name>
    <dbReference type="NCBI Taxonomy" id="2712941"/>
    <lineage>
        <taxon>Viruses</taxon>
        <taxon>Duplodnaviria</taxon>
        <taxon>Heunggongvirae</taxon>
        <taxon>Uroviricota</taxon>
        <taxon>Caudoviricetes</taxon>
        <taxon>Beaumontvirinae</taxon>
        <taxon>Bixiavirus</taxon>
        <taxon>Bixiavirus BUCT548</taxon>
    </lineage>
</organism>
<evidence type="ECO:0000313" key="3">
    <source>
        <dbReference type="Proteomes" id="UP000509570"/>
    </source>
</evidence>
<dbReference type="Pfam" id="PF24623">
    <property type="entry name" value="Phage_zn_bind_8"/>
    <property type="match status" value="1"/>
</dbReference>
<feature type="domain" description="DNA-binding phage zinc finger" evidence="1">
    <location>
        <begin position="3"/>
        <end position="36"/>
    </location>
</feature>
<reference evidence="2 3" key="1">
    <citation type="submission" date="2020-01" db="EMBL/GenBank/DDBJ databases">
        <authorList>
            <person name="Zhang W."/>
            <person name="Zhang R."/>
            <person name="Hu Y."/>
            <person name="Liu Y."/>
            <person name="Lin W."/>
            <person name="Wang L."/>
            <person name="Li J."/>
            <person name="An X."/>
            <person name="Song L."/>
            <person name="Fan H."/>
            <person name="Shi T."/>
            <person name="Liu H."/>
            <person name="Tong Y."/>
        </authorList>
    </citation>
    <scope>NUCLEOTIDE SEQUENCE [LARGE SCALE GENOMIC DNA]</scope>
</reference>
<name>A0A7D2LQZ8_9CAUD</name>
<evidence type="ECO:0000313" key="2">
    <source>
        <dbReference type="EMBL" id="QIQ60806.1"/>
    </source>
</evidence>
<dbReference type="GeneID" id="77953645"/>
<dbReference type="Proteomes" id="UP000509570">
    <property type="component" value="Segment"/>
</dbReference>
<dbReference type="RefSeq" id="YP_010677271.1">
    <property type="nucleotide sequence ID" value="NC_071019.1"/>
</dbReference>
<evidence type="ECO:0000259" key="1">
    <source>
        <dbReference type="Pfam" id="PF24623"/>
    </source>
</evidence>